<evidence type="ECO:0000256" key="1">
    <source>
        <dbReference type="ARBA" id="ARBA00001966"/>
    </source>
</evidence>
<dbReference type="GO" id="GO:0046872">
    <property type="term" value="F:metal ion binding"/>
    <property type="evidence" value="ECO:0007669"/>
    <property type="project" value="UniProtKB-KW"/>
</dbReference>
<name>A0A517YUT9_9BACT</name>
<comment type="cofactor">
    <cofactor evidence="1">
        <name>[4Fe-4S] cluster</name>
        <dbReference type="ChEBI" id="CHEBI:49883"/>
    </cofactor>
</comment>
<dbReference type="CDD" id="cd21109">
    <property type="entry name" value="SPASM"/>
    <property type="match status" value="1"/>
</dbReference>
<reference evidence="9 10" key="1">
    <citation type="submission" date="2019-02" db="EMBL/GenBank/DDBJ databases">
        <title>Deep-cultivation of Planctomycetes and their phenomic and genomic characterization uncovers novel biology.</title>
        <authorList>
            <person name="Wiegand S."/>
            <person name="Jogler M."/>
            <person name="Boedeker C."/>
            <person name="Pinto D."/>
            <person name="Vollmers J."/>
            <person name="Rivas-Marin E."/>
            <person name="Kohn T."/>
            <person name="Peeters S.H."/>
            <person name="Heuer A."/>
            <person name="Rast P."/>
            <person name="Oberbeckmann S."/>
            <person name="Bunk B."/>
            <person name="Jeske O."/>
            <person name="Meyerdierks A."/>
            <person name="Storesund J.E."/>
            <person name="Kallscheuer N."/>
            <person name="Luecker S."/>
            <person name="Lage O.M."/>
            <person name="Pohl T."/>
            <person name="Merkel B.J."/>
            <person name="Hornburger P."/>
            <person name="Mueller R.-W."/>
            <person name="Bruemmer F."/>
            <person name="Labrenz M."/>
            <person name="Spormann A.M."/>
            <person name="Op den Camp H."/>
            <person name="Overmann J."/>
            <person name="Amann R."/>
            <person name="Jetten M.S.M."/>
            <person name="Mascher T."/>
            <person name="Medema M.H."/>
            <person name="Devos D.P."/>
            <person name="Kaster A.-K."/>
            <person name="Ovreas L."/>
            <person name="Rohde M."/>
            <person name="Galperin M.Y."/>
            <person name="Jogler C."/>
        </authorList>
    </citation>
    <scope>NUCLEOTIDE SEQUENCE [LARGE SCALE GENOMIC DNA]</scope>
    <source>
        <strain evidence="9 10">KS4</strain>
    </source>
</reference>
<dbReference type="GO" id="GO:0051536">
    <property type="term" value="F:iron-sulfur cluster binding"/>
    <property type="evidence" value="ECO:0007669"/>
    <property type="project" value="UniProtKB-KW"/>
</dbReference>
<evidence type="ECO:0000256" key="4">
    <source>
        <dbReference type="ARBA" id="ARBA00022723"/>
    </source>
</evidence>
<evidence type="ECO:0000256" key="2">
    <source>
        <dbReference type="ARBA" id="ARBA00022485"/>
    </source>
</evidence>
<dbReference type="SFLD" id="SFLDS00029">
    <property type="entry name" value="Radical_SAM"/>
    <property type="match status" value="1"/>
</dbReference>
<dbReference type="EMBL" id="CP036425">
    <property type="protein sequence ID" value="QDU33970.1"/>
    <property type="molecule type" value="Genomic_DNA"/>
</dbReference>
<dbReference type="InterPro" id="IPR013785">
    <property type="entry name" value="Aldolase_TIM"/>
</dbReference>
<evidence type="ECO:0000256" key="6">
    <source>
        <dbReference type="ARBA" id="ARBA00023014"/>
    </source>
</evidence>
<evidence type="ECO:0000313" key="10">
    <source>
        <dbReference type="Proteomes" id="UP000317369"/>
    </source>
</evidence>
<evidence type="ECO:0000256" key="3">
    <source>
        <dbReference type="ARBA" id="ARBA00022691"/>
    </source>
</evidence>
<dbReference type="CDD" id="cd01335">
    <property type="entry name" value="Radical_SAM"/>
    <property type="match status" value="1"/>
</dbReference>
<dbReference type="SFLD" id="SFLDG01387">
    <property type="entry name" value="BtrN-like_SPASM_domain_contain"/>
    <property type="match status" value="1"/>
</dbReference>
<dbReference type="InterPro" id="IPR023885">
    <property type="entry name" value="4Fe4S-binding_SPASM_dom"/>
</dbReference>
<keyword evidence="6" id="KW-0411">Iron-sulfur</keyword>
<dbReference type="SFLD" id="SFLDG01067">
    <property type="entry name" value="SPASM/twitch_domain_containing"/>
    <property type="match status" value="1"/>
</dbReference>
<dbReference type="KEGG" id="pcor:KS4_20300"/>
<proteinExistence type="predicted"/>
<dbReference type="Gene3D" id="3.20.20.70">
    <property type="entry name" value="Aldolase class I"/>
    <property type="match status" value="1"/>
</dbReference>
<keyword evidence="5" id="KW-0408">Iron</keyword>
<dbReference type="SUPFAM" id="SSF102114">
    <property type="entry name" value="Radical SAM enzymes"/>
    <property type="match status" value="1"/>
</dbReference>
<dbReference type="RefSeq" id="WP_145077446.1">
    <property type="nucleotide sequence ID" value="NZ_CP036425.1"/>
</dbReference>
<dbReference type="Proteomes" id="UP000317369">
    <property type="component" value="Chromosome"/>
</dbReference>
<dbReference type="InterPro" id="IPR007197">
    <property type="entry name" value="rSAM"/>
</dbReference>
<dbReference type="AlphaFoldDB" id="A0A517YUT9"/>
<dbReference type="InterPro" id="IPR034391">
    <property type="entry name" value="AdoMet-like_SPASM_containing"/>
</dbReference>
<dbReference type="Pfam" id="PF13186">
    <property type="entry name" value="SPASM"/>
    <property type="match status" value="1"/>
</dbReference>
<dbReference type="PANTHER" id="PTHR11228">
    <property type="entry name" value="RADICAL SAM DOMAIN PROTEIN"/>
    <property type="match status" value="1"/>
</dbReference>
<protein>
    <submittedName>
        <fullName evidence="9">Pyrroloquinoline quinone biosynthesis protein PqqE</fullName>
    </submittedName>
</protein>
<sequence length="412" mass="47774">MSILTTQIDRHLAYVTQKTQRFHKRASHKRYISKFTYVVDYASRGVHYVWRNYRYLSVRKVLNIGLSKVEYKLKREKLYSLPYKFKIESTNICNTQCQLCPTGIGLKGRCKGKLDLQTYKGWISNLKWHMLDLDLSMWGDPLIVPEIYDMIAYARKNGIWTYISSNLHAFKIKPGRNESKDQATKLIESGLELLTCSLHAATQETYEQYQPGKKLDEVITKIKHIIATKKRLNSKYPQIQLNYVVTKYNEHEIDAFKALAKELGCNPVINKASYNTRFLGQDKNLQSLGLAKDILAKKTTDHIESWMPSNKEYVLESYVDLANGSSKHSNYNGKKQYDCSWPWTSCVVNWDGSISTCCGSFDPKHDFGKIDSDQFRRLWNSPKYRSARRSFKSTVTENVKDNPCIHCPGYML</sequence>
<feature type="domain" description="4Fe4S-binding SPASM" evidence="8">
    <location>
        <begin position="339"/>
        <end position="408"/>
    </location>
</feature>
<gene>
    <name evidence="9" type="ORF">KS4_20300</name>
</gene>
<keyword evidence="4" id="KW-0479">Metal-binding</keyword>
<keyword evidence="10" id="KW-1185">Reference proteome</keyword>
<dbReference type="OrthoDB" id="9805809at2"/>
<dbReference type="GO" id="GO:0003824">
    <property type="term" value="F:catalytic activity"/>
    <property type="evidence" value="ECO:0007669"/>
    <property type="project" value="InterPro"/>
</dbReference>
<feature type="domain" description="Radical SAM core" evidence="7">
    <location>
        <begin position="87"/>
        <end position="228"/>
    </location>
</feature>
<evidence type="ECO:0000259" key="8">
    <source>
        <dbReference type="Pfam" id="PF13186"/>
    </source>
</evidence>
<keyword evidence="3" id="KW-0949">S-adenosyl-L-methionine</keyword>
<evidence type="ECO:0000259" key="7">
    <source>
        <dbReference type="Pfam" id="PF04055"/>
    </source>
</evidence>
<dbReference type="InterPro" id="IPR058240">
    <property type="entry name" value="rSAM_sf"/>
</dbReference>
<dbReference type="PANTHER" id="PTHR11228:SF7">
    <property type="entry name" value="PQQA PEPTIDE CYCLASE"/>
    <property type="match status" value="1"/>
</dbReference>
<accession>A0A517YUT9</accession>
<evidence type="ECO:0000313" key="9">
    <source>
        <dbReference type="EMBL" id="QDU33970.1"/>
    </source>
</evidence>
<keyword evidence="2" id="KW-0004">4Fe-4S</keyword>
<evidence type="ECO:0000256" key="5">
    <source>
        <dbReference type="ARBA" id="ARBA00023004"/>
    </source>
</evidence>
<organism evidence="9 10">
    <name type="scientific">Poriferisphaera corsica</name>
    <dbReference type="NCBI Taxonomy" id="2528020"/>
    <lineage>
        <taxon>Bacteria</taxon>
        <taxon>Pseudomonadati</taxon>
        <taxon>Planctomycetota</taxon>
        <taxon>Phycisphaerae</taxon>
        <taxon>Phycisphaerales</taxon>
        <taxon>Phycisphaeraceae</taxon>
        <taxon>Poriferisphaera</taxon>
    </lineage>
</organism>
<dbReference type="Pfam" id="PF04055">
    <property type="entry name" value="Radical_SAM"/>
    <property type="match status" value="1"/>
</dbReference>
<dbReference type="InterPro" id="IPR050377">
    <property type="entry name" value="Radical_SAM_PqqE_MftC-like"/>
</dbReference>